<accession>A0ABZ2WYR0</accession>
<dbReference type="EMBL" id="CP151263">
    <property type="protein sequence ID" value="WZH45838.1"/>
    <property type="molecule type" value="Genomic_DNA"/>
</dbReference>
<evidence type="ECO:0000313" key="3">
    <source>
        <dbReference type="Proteomes" id="UP001489902"/>
    </source>
</evidence>
<proteinExistence type="predicted"/>
<dbReference type="PANTHER" id="PTHR24148:SF73">
    <property type="entry name" value="HET DOMAIN PROTEIN (AFU_ORTHOLOGUE AFUA_8G01020)"/>
    <property type="match status" value="1"/>
</dbReference>
<reference evidence="2 3" key="1">
    <citation type="submission" date="2024-04" db="EMBL/GenBank/DDBJ databases">
        <title>Complete genome sequence of Fusarium acuminatum.</title>
        <authorList>
            <person name="Lan B."/>
        </authorList>
    </citation>
    <scope>NUCLEOTIDE SEQUENCE [LARGE SCALE GENOMIC DNA]</scope>
    <source>
        <strain evidence="2">1A</strain>
    </source>
</reference>
<keyword evidence="3" id="KW-1185">Reference proteome</keyword>
<evidence type="ECO:0000313" key="2">
    <source>
        <dbReference type="EMBL" id="WZH45838.1"/>
    </source>
</evidence>
<organism evidence="2 3">
    <name type="scientific">Fusarium acuminatum</name>
    <dbReference type="NCBI Taxonomy" id="5515"/>
    <lineage>
        <taxon>Eukaryota</taxon>
        <taxon>Fungi</taxon>
        <taxon>Dikarya</taxon>
        <taxon>Ascomycota</taxon>
        <taxon>Pezizomycotina</taxon>
        <taxon>Sordariomycetes</taxon>
        <taxon>Hypocreomycetidae</taxon>
        <taxon>Hypocreales</taxon>
        <taxon>Nectriaceae</taxon>
        <taxon>Fusarium</taxon>
        <taxon>Fusarium tricinctum species complex</taxon>
    </lineage>
</organism>
<dbReference type="PANTHER" id="PTHR24148">
    <property type="entry name" value="ANKYRIN REPEAT DOMAIN-CONTAINING PROTEIN 39 HOMOLOG-RELATED"/>
    <property type="match status" value="1"/>
</dbReference>
<gene>
    <name evidence="2" type="ORF">QYS62_006906</name>
</gene>
<protein>
    <submittedName>
        <fullName evidence="2">Heterokaryon incompatibility protein-domain-containing protein</fullName>
    </submittedName>
</protein>
<dbReference type="Proteomes" id="UP001489902">
    <property type="component" value="Chromosome 4"/>
</dbReference>
<dbReference type="InterPro" id="IPR010730">
    <property type="entry name" value="HET"/>
</dbReference>
<sequence>MFSYNHAGGVLDPGHIRVLHLFPANEINDPIESQLEIVILEENPVYEALSYCWGDSTEFRVIKCNNNGFQVTESLFCALKHLRNKHSERTLWIDAICINQNDLQERQSQVQLMKDIYSKSERVVVWLGPDPTSDGINHLFELIQTVTNVPNPQLSKKERVFFEMNVAEADRWYQGEDMVSSENPTDNDFVIPHQAIKGAVAILNRPWWSRVWTVQEMVLAPTAIIMCGDLSASSSDVQRTCTNVLMHTVSDAFDTGDDDGVGDLGDLMSDPDGKLYIASVRLHRSFNTKTELGALLQLHRWLRAKDPRDKVYGCLGIAESTYGIEPDYTVSTVECYTRAAFNIISGSRSLDIFSALRRPSCIEATLTGLPSWVPDWSYDFVSVPDEEKGPSGINNPVIRENVRTPILLETRGAYPEFKASKSDMPFTTRLLSDGKTLVLRGFIVDEISSIGNKLEYPYPGPELPSNDEVIDLIREFKRNLKIWGALGGAMDTINGWQDLAFKTRNLQTVPGETRMDAFLTTLLSNRIRLNANRREVLDYLEQSIKTGFKMTKTGIVMNQLHLPHIVPHLYRKLLGYRKLSSIDWSDLLSVGKSFTDVQWAFDHRMAVTASGHLSLVPWPTQAGDRIVLLQSGRTPYVLRKAGDKWKIIGDCYVHGIMSGEAWSDDRCGDIEII</sequence>
<dbReference type="Pfam" id="PF06985">
    <property type="entry name" value="HET"/>
    <property type="match status" value="1"/>
</dbReference>
<evidence type="ECO:0000259" key="1">
    <source>
        <dbReference type="Pfam" id="PF06985"/>
    </source>
</evidence>
<dbReference type="InterPro" id="IPR052895">
    <property type="entry name" value="HetReg/Transcr_Mod"/>
</dbReference>
<name>A0ABZ2WYR0_9HYPO</name>
<feature type="domain" description="Heterokaryon incompatibility" evidence="1">
    <location>
        <begin position="46"/>
        <end position="216"/>
    </location>
</feature>
<dbReference type="Pfam" id="PF26639">
    <property type="entry name" value="Het-6_barrel"/>
    <property type="match status" value="1"/>
</dbReference>